<dbReference type="InterPro" id="IPR029475">
    <property type="entry name" value="DUF6807"/>
</dbReference>
<proteinExistence type="predicted"/>
<dbReference type="EMBL" id="CP091430">
    <property type="protein sequence ID" value="UVI28292.1"/>
    <property type="molecule type" value="Genomic_DNA"/>
</dbReference>
<evidence type="ECO:0000313" key="1">
    <source>
        <dbReference type="EMBL" id="UVI28292.1"/>
    </source>
</evidence>
<dbReference type="Proteomes" id="UP001057877">
    <property type="component" value="Chromosome"/>
</dbReference>
<reference evidence="1" key="1">
    <citation type="submission" date="2022-01" db="EMBL/GenBank/DDBJ databases">
        <title>Paenibacillus spongiae sp. nov., isolated from marine sponge.</title>
        <authorList>
            <person name="Li Z."/>
            <person name="Zhang M."/>
        </authorList>
    </citation>
    <scope>NUCLEOTIDE SEQUENCE</scope>
    <source>
        <strain evidence="1">PHS-Z3</strain>
    </source>
</reference>
<evidence type="ECO:0000313" key="2">
    <source>
        <dbReference type="Proteomes" id="UP001057877"/>
    </source>
</evidence>
<dbReference type="Pfam" id="PF14100">
    <property type="entry name" value="DUF6807"/>
    <property type="match status" value="1"/>
</dbReference>
<keyword evidence="2" id="KW-1185">Reference proteome</keyword>
<gene>
    <name evidence="1" type="ORF">L1F29_22950</name>
</gene>
<accession>A0ABY5S330</accession>
<protein>
    <submittedName>
        <fullName evidence="1">PmoA family protein</fullName>
    </submittedName>
</protein>
<name>A0ABY5S330_9BACL</name>
<organism evidence="1 2">
    <name type="scientific">Paenibacillus spongiae</name>
    <dbReference type="NCBI Taxonomy" id="2909671"/>
    <lineage>
        <taxon>Bacteria</taxon>
        <taxon>Bacillati</taxon>
        <taxon>Bacillota</taxon>
        <taxon>Bacilli</taxon>
        <taxon>Bacillales</taxon>
        <taxon>Paenibacillaceae</taxon>
        <taxon>Paenibacillus</taxon>
    </lineage>
</organism>
<sequence length="287" mass="32201">MNGNIMQTGALRVECKDHRLALYRQGQDTPLLVQLAEPDKRPYIHPILAPDGIGILTEDAPPHHPWQHGLYVGLNDVNGFGFWSEGLTGAPSDGTFHPLAISHVNATDNRAGWTVKTQWREPGGEAILVERQQWTFTDNGTDYELDMEWTLQAEKDIRFGESPYGGLFLRMPYREELGGCFTNSEGMGREEAEGQRARWGAVSMPIVGREDVAGIAIMDHPDNEEHPSPWRVDYQFGIAPSRSIAGAWQLADGQSSTSRYRVYVFNGDIQSAAIESNWQRYSGRQER</sequence>
<dbReference type="RefSeq" id="WP_258384380.1">
    <property type="nucleotide sequence ID" value="NZ_CP091430.1"/>
</dbReference>